<dbReference type="FunFam" id="1.10.287.130:FF:000010">
    <property type="entry name" value="Two-component sensor histidine kinase"/>
    <property type="match status" value="1"/>
</dbReference>
<dbReference type="SUPFAM" id="SSF47384">
    <property type="entry name" value="Homodimeric domain of signal transducing histidine kinase"/>
    <property type="match status" value="1"/>
</dbReference>
<accession>A0AB38XQY4</accession>
<evidence type="ECO:0000259" key="15">
    <source>
        <dbReference type="PROSITE" id="PS50885"/>
    </source>
</evidence>
<dbReference type="PANTHER" id="PTHR45453">
    <property type="entry name" value="PHOSPHATE REGULON SENSOR PROTEIN PHOR"/>
    <property type="match status" value="1"/>
</dbReference>
<dbReference type="Pfam" id="PF00512">
    <property type="entry name" value="HisKA"/>
    <property type="match status" value="1"/>
</dbReference>
<evidence type="ECO:0000256" key="7">
    <source>
        <dbReference type="ARBA" id="ARBA00022777"/>
    </source>
</evidence>
<evidence type="ECO:0000313" key="16">
    <source>
        <dbReference type="EMBL" id="WCE46757.1"/>
    </source>
</evidence>
<protein>
    <recommendedName>
        <fullName evidence="10">Sensor histidine kinase MtrB</fullName>
        <ecNumber evidence="3">2.7.13.3</ecNumber>
    </recommendedName>
    <alternativeName>
        <fullName evidence="11">Sensor-like histidine kinase SenX3</fullName>
    </alternativeName>
</protein>
<gene>
    <name evidence="16" type="primary">mtrB</name>
    <name evidence="16" type="ORF">PIG85_03680</name>
</gene>
<dbReference type="InterPro" id="IPR036097">
    <property type="entry name" value="HisK_dim/P_sf"/>
</dbReference>
<evidence type="ECO:0000259" key="14">
    <source>
        <dbReference type="PROSITE" id="PS50109"/>
    </source>
</evidence>
<evidence type="ECO:0000256" key="11">
    <source>
        <dbReference type="ARBA" id="ARBA00039401"/>
    </source>
</evidence>
<evidence type="ECO:0000256" key="1">
    <source>
        <dbReference type="ARBA" id="ARBA00000085"/>
    </source>
</evidence>
<dbReference type="RefSeq" id="WP_004806032.1">
    <property type="nucleotide sequence ID" value="NZ_CP116394.1"/>
</dbReference>
<keyword evidence="9" id="KW-0902">Two-component regulatory system</keyword>
<keyword evidence="6 13" id="KW-0812">Transmembrane</keyword>
<dbReference type="InterPro" id="IPR003594">
    <property type="entry name" value="HATPase_dom"/>
</dbReference>
<dbReference type="EMBL" id="CP116394">
    <property type="protein sequence ID" value="WCE46757.1"/>
    <property type="molecule type" value="Genomic_DNA"/>
</dbReference>
<dbReference type="SMART" id="SM00388">
    <property type="entry name" value="HisKA"/>
    <property type="match status" value="1"/>
</dbReference>
<feature type="domain" description="HAMP" evidence="15">
    <location>
        <begin position="230"/>
        <end position="282"/>
    </location>
</feature>
<evidence type="ECO:0000256" key="8">
    <source>
        <dbReference type="ARBA" id="ARBA00022989"/>
    </source>
</evidence>
<dbReference type="InterPro" id="IPR005467">
    <property type="entry name" value="His_kinase_dom"/>
</dbReference>
<comment type="subcellular location">
    <subcellularLocation>
        <location evidence="2">Cell membrane</location>
    </subcellularLocation>
</comment>
<evidence type="ECO:0000256" key="3">
    <source>
        <dbReference type="ARBA" id="ARBA00012438"/>
    </source>
</evidence>
<dbReference type="Gene3D" id="1.10.287.130">
    <property type="match status" value="1"/>
</dbReference>
<feature type="transmembrane region" description="Helical" evidence="13">
    <location>
        <begin position="205"/>
        <end position="228"/>
    </location>
</feature>
<dbReference type="InterPro" id="IPR003660">
    <property type="entry name" value="HAMP_dom"/>
</dbReference>
<dbReference type="PROSITE" id="PS50109">
    <property type="entry name" value="HIS_KIN"/>
    <property type="match status" value="1"/>
</dbReference>
<dbReference type="SUPFAM" id="SSF158472">
    <property type="entry name" value="HAMP domain-like"/>
    <property type="match status" value="1"/>
</dbReference>
<dbReference type="EC" id="2.7.13.3" evidence="3"/>
<evidence type="ECO:0000256" key="5">
    <source>
        <dbReference type="ARBA" id="ARBA00022679"/>
    </source>
</evidence>
<dbReference type="GO" id="GO:0004721">
    <property type="term" value="F:phosphoprotein phosphatase activity"/>
    <property type="evidence" value="ECO:0007669"/>
    <property type="project" value="TreeGrafter"/>
</dbReference>
<evidence type="ECO:0000256" key="9">
    <source>
        <dbReference type="ARBA" id="ARBA00023012"/>
    </source>
</evidence>
<dbReference type="GO" id="GO:0005886">
    <property type="term" value="C:plasma membrane"/>
    <property type="evidence" value="ECO:0007669"/>
    <property type="project" value="UniProtKB-SubCell"/>
</dbReference>
<comment type="catalytic activity">
    <reaction evidence="1">
        <text>ATP + protein L-histidine = ADP + protein N-phospho-L-histidine.</text>
        <dbReference type="EC" id="2.7.13.3"/>
    </reaction>
</comment>
<dbReference type="SMART" id="SM00387">
    <property type="entry name" value="HATPase_c"/>
    <property type="match status" value="1"/>
</dbReference>
<dbReference type="GO" id="GO:0000155">
    <property type="term" value="F:phosphorelay sensor kinase activity"/>
    <property type="evidence" value="ECO:0007669"/>
    <property type="project" value="InterPro"/>
</dbReference>
<dbReference type="Gene3D" id="6.10.340.10">
    <property type="match status" value="1"/>
</dbReference>
<sequence>MSFAGRILSLRPVKWFQDRYLVKAIRQNLGVFITVVLVASTAVMMLLLSVFVSSHIRDGLFQSRLDQIISDASVRRAAVQTVLDQSNVTDGGELQDVAYQLMQDQREGAAGAGAVGVMLLRSPQEASSVRINEVVDTSLQGVLTPQMRAEVAADSTAQWQSVKLNVGGKEVPGIVVGQSVLLPMAGAHEFYIVYSLAPEQGTIDMIIQVLAVGTLIILILLTVTIIGVSYQLITPVRRAAVAASRFGEGDLSARLEVEGDNELSILASNFNKMAHSLQEQIANYETLADLQRRFVSDVSHELRTPLTTIRMAAEVLHDSKEDMGPVESRSAVILYEQVERFERMLADLLEISRIDANTALSTREDIDISQIAARVISDSEALAQANGVETIFETAGPAIAAIDSIRIERIIRNLYTNALEHAEARPVKVSVACSKTAVAVRVRDWGVGMTDQVAAHVFDRFYRADPARARTTGGTGLGLAIAAEDAHIHNGLLTVIGCPQAGSAFMLVVPVKADVPISELPLQISDPELDRARAEWSRTHPEDITLGSVAADNGEQTVELLSADGTPSMYEADPENVSEGDYPEEQEERREDS</sequence>
<dbReference type="KEGG" id="wne:PIG85_03680"/>
<proteinExistence type="predicted"/>
<dbReference type="InterPro" id="IPR004358">
    <property type="entry name" value="Sig_transdc_His_kin-like_C"/>
</dbReference>
<feature type="domain" description="Histidine kinase" evidence="14">
    <location>
        <begin position="297"/>
        <end position="513"/>
    </location>
</feature>
<dbReference type="InterPro" id="IPR047669">
    <property type="entry name" value="MtrAB_MtrB"/>
</dbReference>
<name>A0AB38XQY4_9ACTO</name>
<dbReference type="SMART" id="SM00304">
    <property type="entry name" value="HAMP"/>
    <property type="match status" value="1"/>
</dbReference>
<evidence type="ECO:0000256" key="13">
    <source>
        <dbReference type="SAM" id="Phobius"/>
    </source>
</evidence>
<keyword evidence="7 16" id="KW-0418">Kinase</keyword>
<keyword evidence="8 13" id="KW-1133">Transmembrane helix</keyword>
<evidence type="ECO:0000256" key="10">
    <source>
        <dbReference type="ARBA" id="ARBA00035305"/>
    </source>
</evidence>
<dbReference type="Gene3D" id="3.30.565.10">
    <property type="entry name" value="Histidine kinase-like ATPase, C-terminal domain"/>
    <property type="match status" value="1"/>
</dbReference>
<keyword evidence="4" id="KW-0597">Phosphoprotein</keyword>
<dbReference type="GO" id="GO:0016036">
    <property type="term" value="P:cellular response to phosphate starvation"/>
    <property type="evidence" value="ECO:0007669"/>
    <property type="project" value="TreeGrafter"/>
</dbReference>
<evidence type="ECO:0000256" key="2">
    <source>
        <dbReference type="ARBA" id="ARBA00004236"/>
    </source>
</evidence>
<feature type="region of interest" description="Disordered" evidence="12">
    <location>
        <begin position="560"/>
        <end position="593"/>
    </location>
</feature>
<dbReference type="CDD" id="cd00082">
    <property type="entry name" value="HisKA"/>
    <property type="match status" value="1"/>
</dbReference>
<keyword evidence="13" id="KW-0472">Membrane</keyword>
<dbReference type="Proteomes" id="UP001211044">
    <property type="component" value="Chromosome"/>
</dbReference>
<organism evidence="16 17">
    <name type="scientific">Winkia neuii subsp. anitrata</name>
    <dbReference type="NCBI Taxonomy" id="29318"/>
    <lineage>
        <taxon>Bacteria</taxon>
        <taxon>Bacillati</taxon>
        <taxon>Actinomycetota</taxon>
        <taxon>Actinomycetes</taxon>
        <taxon>Actinomycetales</taxon>
        <taxon>Actinomycetaceae</taxon>
        <taxon>Winkia</taxon>
    </lineage>
</organism>
<dbReference type="SUPFAM" id="SSF55874">
    <property type="entry name" value="ATPase domain of HSP90 chaperone/DNA topoisomerase II/histidine kinase"/>
    <property type="match status" value="1"/>
</dbReference>
<dbReference type="AlphaFoldDB" id="A0AB38XQY4"/>
<dbReference type="NCBIfam" id="NF040691">
    <property type="entry name" value="MtrAB_MtrB"/>
    <property type="match status" value="1"/>
</dbReference>
<dbReference type="PRINTS" id="PR00344">
    <property type="entry name" value="BCTRLSENSOR"/>
</dbReference>
<dbReference type="InterPro" id="IPR050351">
    <property type="entry name" value="BphY/WalK/GraS-like"/>
</dbReference>
<dbReference type="InterPro" id="IPR003661">
    <property type="entry name" value="HisK_dim/P_dom"/>
</dbReference>
<keyword evidence="5" id="KW-0808">Transferase</keyword>
<evidence type="ECO:0000256" key="6">
    <source>
        <dbReference type="ARBA" id="ARBA00022692"/>
    </source>
</evidence>
<evidence type="ECO:0000256" key="4">
    <source>
        <dbReference type="ARBA" id="ARBA00022553"/>
    </source>
</evidence>
<reference evidence="16" key="1">
    <citation type="submission" date="2023-01" db="EMBL/GenBank/DDBJ databases">
        <title>Comparative Genomic Analysis of the Clinically-Derived Winkia Strain NY0527 Provides Evidence into the Taxonomic Reassignment of Winkia neuii and Characterizes Their Virulence Traits.</title>
        <authorList>
            <person name="Cai X."/>
            <person name="Peng Y."/>
            <person name="Li M."/>
            <person name="Qiu Y."/>
            <person name="Wang Y."/>
            <person name="Xu L."/>
            <person name="Hou Q."/>
        </authorList>
    </citation>
    <scope>NUCLEOTIDE SEQUENCE</scope>
    <source>
        <strain evidence="16">NY0527</strain>
    </source>
</reference>
<dbReference type="PROSITE" id="PS50885">
    <property type="entry name" value="HAMP"/>
    <property type="match status" value="1"/>
</dbReference>
<dbReference type="PANTHER" id="PTHR45453:SF1">
    <property type="entry name" value="PHOSPHATE REGULON SENSOR PROTEIN PHOR"/>
    <property type="match status" value="1"/>
</dbReference>
<dbReference type="InterPro" id="IPR036890">
    <property type="entry name" value="HATPase_C_sf"/>
</dbReference>
<feature type="transmembrane region" description="Helical" evidence="13">
    <location>
        <begin position="29"/>
        <end position="52"/>
    </location>
</feature>
<dbReference type="Pfam" id="PF02518">
    <property type="entry name" value="HATPase_c"/>
    <property type="match status" value="1"/>
</dbReference>
<dbReference type="CDD" id="cd06225">
    <property type="entry name" value="HAMP"/>
    <property type="match status" value="1"/>
</dbReference>
<evidence type="ECO:0000256" key="12">
    <source>
        <dbReference type="SAM" id="MobiDB-lite"/>
    </source>
</evidence>
<dbReference type="Pfam" id="PF00672">
    <property type="entry name" value="HAMP"/>
    <property type="match status" value="1"/>
</dbReference>
<evidence type="ECO:0000313" key="17">
    <source>
        <dbReference type="Proteomes" id="UP001211044"/>
    </source>
</evidence>
<feature type="compositionally biased region" description="Acidic residues" evidence="12">
    <location>
        <begin position="572"/>
        <end position="586"/>
    </location>
</feature>